<dbReference type="Pfam" id="PF11897">
    <property type="entry name" value="DUF3417"/>
    <property type="match status" value="1"/>
</dbReference>
<dbReference type="NCBIfam" id="TIGR02094">
    <property type="entry name" value="more_P_ylases"/>
    <property type="match status" value="1"/>
</dbReference>
<dbReference type="InterPro" id="IPR024517">
    <property type="entry name" value="Glycogen_phosphorylase_DUF3417"/>
</dbReference>
<dbReference type="EMBL" id="UOFZ01000064">
    <property type="protein sequence ID" value="VAX12758.1"/>
    <property type="molecule type" value="Genomic_DNA"/>
</dbReference>
<evidence type="ECO:0000259" key="4">
    <source>
        <dbReference type="Pfam" id="PF11897"/>
    </source>
</evidence>
<evidence type="ECO:0000256" key="2">
    <source>
        <dbReference type="ARBA" id="ARBA00006047"/>
    </source>
</evidence>
<evidence type="ECO:0000256" key="3">
    <source>
        <dbReference type="ARBA" id="ARBA00022533"/>
    </source>
</evidence>
<dbReference type="Pfam" id="PF00343">
    <property type="entry name" value="Phosphorylase"/>
    <property type="match status" value="1"/>
</dbReference>
<sequence length="848" mass="96797">MNSLYDMLRPDLPEELANLYTLALDLRWSWSHVADALWRRIDEPLWRRTHNPWLILQTVSGKHLKQLARDPDFIALLQDLRNEQATAQSAPGWFQQNETEAPLTQVAYFSMEFGLSEALPIYSGGLGVLAGDHLKTAGELGVPLVGIGLLYQQGYFRQGLDADGNQLAFFPYNDPSQLPLRPVRDAGGEWLHVQVTLPGRELSLRLWQVQVGRVILYLLDSNALFNTPADRGITSELYGGGPEMRLQQEIILGIGGYRALQALDIKLEVCHLNEGHAAFVVLERARQFMTDQQVSFEVALTATRAGNLFTTHTPVEAGFDRFAPALLKQYMTDYAHDLGISPEQLLALGQSTADGKQTPFSMALLAMRGSGAINGVSRLHGEVSRAIFQPHFPRWPEADVPVAHVTNGVHVPSWDSLGADSLWTSSCGKERWREDLQDIEAHIKSISDDELWAMRTRNRLHLIEWLRQHHGYQQSLRGQRISATRTKALLDPNTLTLGFARRFATYKRPNLLLHDPDRLARLLNRSDQPVQMVIAGKAHPQDHAGQAMIRAWIEFIDRYRLQERVIFIIDYDLLTAEHLVQGVDLWINTPRRPWEACGTSGMKVLVNGGLNLSELDGWWAEAWQPEVGWALGDGQEHDNDPGWDHKEANDLYRLLEEDIIPAFYRRDHQGIPTHWVKRMRSSMAVLTPFFSTNRMVREYTEHYYLRMANAYRQRSTDKAALARRIERWNQQIRQHWSSIRLGNLETESVDNRHAFTIQIYLDDLDANMVQVELYADPPAQSNDLSEEPIGPERHTMKQMDRLSGAVHGYRYTIVIPDQRPITDYTIRIIPSHPGVQVPLENQCILWQR</sequence>
<evidence type="ECO:0000256" key="1">
    <source>
        <dbReference type="ARBA" id="ARBA00001275"/>
    </source>
</evidence>
<dbReference type="SUPFAM" id="SSF53756">
    <property type="entry name" value="UDP-Glycosyltransferase/glycogen phosphorylase"/>
    <property type="match status" value="1"/>
</dbReference>
<dbReference type="GO" id="GO:0008184">
    <property type="term" value="F:glycogen phosphorylase activity"/>
    <property type="evidence" value="ECO:0007669"/>
    <property type="project" value="InterPro"/>
</dbReference>
<reference evidence="5" key="1">
    <citation type="submission" date="2018-06" db="EMBL/GenBank/DDBJ databases">
        <authorList>
            <person name="Zhirakovskaya E."/>
        </authorList>
    </citation>
    <scope>NUCLEOTIDE SEQUENCE</scope>
</reference>
<keyword evidence="5" id="KW-0808">Transferase</keyword>
<protein>
    <submittedName>
        <fullName evidence="5">Glycogen phosphorylase</fullName>
        <ecNumber evidence="5">2.4.1.1</ecNumber>
    </submittedName>
</protein>
<name>A0A3B1BMR9_9ZZZZ</name>
<dbReference type="InterPro" id="IPR011834">
    <property type="entry name" value="Agluc_phsphrylas"/>
</dbReference>
<dbReference type="PANTHER" id="PTHR42655:SF1">
    <property type="entry name" value="GLYCOGEN PHOSPHORYLASE"/>
    <property type="match status" value="1"/>
</dbReference>
<dbReference type="AlphaFoldDB" id="A0A3B1BMR9"/>
<dbReference type="InterPro" id="IPR000811">
    <property type="entry name" value="Glyco_trans_35"/>
</dbReference>
<gene>
    <name evidence="5" type="ORF">MNBD_GAMMA24-1748</name>
</gene>
<comment type="catalytic activity">
    <reaction evidence="1">
        <text>[(1-&gt;4)-alpha-D-glucosyl](n) + phosphate = [(1-&gt;4)-alpha-D-glucosyl](n-1) + alpha-D-glucose 1-phosphate</text>
        <dbReference type="Rhea" id="RHEA:41732"/>
        <dbReference type="Rhea" id="RHEA-COMP:9584"/>
        <dbReference type="Rhea" id="RHEA-COMP:9586"/>
        <dbReference type="ChEBI" id="CHEBI:15444"/>
        <dbReference type="ChEBI" id="CHEBI:43474"/>
        <dbReference type="ChEBI" id="CHEBI:58601"/>
        <dbReference type="EC" id="2.4.1.1"/>
    </reaction>
</comment>
<keyword evidence="5" id="KW-0328">Glycosyltransferase</keyword>
<dbReference type="Gene3D" id="3.40.50.2000">
    <property type="entry name" value="Glycogen Phosphorylase B"/>
    <property type="match status" value="3"/>
</dbReference>
<dbReference type="GO" id="GO:0030170">
    <property type="term" value="F:pyridoxal phosphate binding"/>
    <property type="evidence" value="ECO:0007669"/>
    <property type="project" value="InterPro"/>
</dbReference>
<dbReference type="EC" id="2.4.1.1" evidence="5"/>
<keyword evidence="3" id="KW-0021">Allosteric enzyme</keyword>
<comment type="similarity">
    <text evidence="2">Belongs to the glycogen phosphorylase family.</text>
</comment>
<proteinExistence type="inferred from homology"/>
<organism evidence="5">
    <name type="scientific">hydrothermal vent metagenome</name>
    <dbReference type="NCBI Taxonomy" id="652676"/>
    <lineage>
        <taxon>unclassified sequences</taxon>
        <taxon>metagenomes</taxon>
        <taxon>ecological metagenomes</taxon>
    </lineage>
</organism>
<dbReference type="GO" id="GO:0005975">
    <property type="term" value="P:carbohydrate metabolic process"/>
    <property type="evidence" value="ECO:0007669"/>
    <property type="project" value="InterPro"/>
</dbReference>
<feature type="domain" description="DUF3417" evidence="4">
    <location>
        <begin position="12"/>
        <end position="119"/>
    </location>
</feature>
<dbReference type="PANTHER" id="PTHR42655">
    <property type="entry name" value="GLYCOGEN PHOSPHORYLASE"/>
    <property type="match status" value="1"/>
</dbReference>
<evidence type="ECO:0000313" key="5">
    <source>
        <dbReference type="EMBL" id="VAX12758.1"/>
    </source>
</evidence>
<accession>A0A3B1BMR9</accession>
<dbReference type="InterPro" id="IPR052182">
    <property type="entry name" value="Glycogen/Maltodextrin_Phosph"/>
</dbReference>
<dbReference type="PIRSF" id="PIRSF000460">
    <property type="entry name" value="Pprylas_GlgP"/>
    <property type="match status" value="1"/>
</dbReference>